<dbReference type="AlphaFoldDB" id="A0A7S7NSU7"/>
<dbReference type="Pfam" id="PF12904">
    <property type="entry name" value="Collagen_bind_2"/>
    <property type="match status" value="1"/>
</dbReference>
<evidence type="ECO:0000259" key="2">
    <source>
        <dbReference type="Pfam" id="PF16586"/>
    </source>
</evidence>
<protein>
    <submittedName>
        <fullName evidence="3">DUF5060 domain-containing protein</fullName>
    </submittedName>
</protein>
<evidence type="ECO:0000313" key="3">
    <source>
        <dbReference type="EMBL" id="QOY88604.1"/>
    </source>
</evidence>
<dbReference type="Gene3D" id="2.60.40.10">
    <property type="entry name" value="Immunoglobulins"/>
    <property type="match status" value="1"/>
</dbReference>
<evidence type="ECO:0000313" key="4">
    <source>
        <dbReference type="Proteomes" id="UP000593892"/>
    </source>
</evidence>
<dbReference type="RefSeq" id="WP_194450266.1">
    <property type="nucleotide sequence ID" value="NZ_CP063849.1"/>
</dbReference>
<feature type="domain" description="Putative collagen-binding" evidence="1">
    <location>
        <begin position="523"/>
        <end position="601"/>
    </location>
</feature>
<dbReference type="InterPro" id="IPR013783">
    <property type="entry name" value="Ig-like_fold"/>
</dbReference>
<dbReference type="Proteomes" id="UP000593892">
    <property type="component" value="Chromosome"/>
</dbReference>
<dbReference type="Gene3D" id="3.20.20.80">
    <property type="entry name" value="Glycosidases"/>
    <property type="match status" value="1"/>
</dbReference>
<proteinExistence type="predicted"/>
<feature type="domain" description="DUF5060" evidence="2">
    <location>
        <begin position="35"/>
        <end position="117"/>
    </location>
</feature>
<accession>A0A7S7NSU7</accession>
<name>A0A7S7NSU7_PALFE</name>
<dbReference type="Pfam" id="PF16586">
    <property type="entry name" value="DUF5060"/>
    <property type="match status" value="1"/>
</dbReference>
<sequence length="732" mass="81947">MSFLRWIHPPPYAAALLLLPCVGSLLPAQQVTGELKQWHDVVLTFDGPATSESADPNPFLFYRLNVTFTQGARRFVIPGYFAADGTAAETSATAGNKWRVHFVPDETGEWNYQVSFRSGQDVAVDLSPDAGTPLKPDGLAGKLTIAPSDKTGRDHRAQGTLHYVGEHYAQYTGSKQYFIQAGTQSPENFLAYYEFDDTVDHGGAENRLKDGLHHFEPHVRDWRAGDPTWKGGKGKGIIGALNYLAGKGMNTFYSLTMNIDGDGREIYPWTSYEERARYDISKLAQWDLVFSHMDKLGMQLMLITQEEENEQLLGKMTVLRRLYYRELIARFAHHHAILWDLSEEMDRWRYYTTEDIKALCEYFKQVDPWQHPIQYVQWKGELLADDKGYGRLLGFDGFDGTAMQHDPEYSHPATIKWVDASAKAGHKWLVGIIEINPTSIGVLPDADDYWHDTVRKASIWGNLMAGGSGTVFFFGYAHPDSDLDLEDWRSRDHFWDMLHYAHEFFTRYLPFPQMRHDDDLTATSDDYVFAKRGEIYAVYLPNGGSTALDLSAAQGLFEVKWFDPRFGGELQNGSVRTIQGGGIRALGLPPNEPSKDWALLVRPASPPLDKERKFLVKLNMPIGSFISKAGDAITASIISPESFLGGSLQGTVERISNADGGSVTISFRSLVHKELTIPITTVTTGFVNSKGHKAVDDEERPTNVDKGAFLTPKSTFLLNEGAEINLLVSPGH</sequence>
<gene>
    <name evidence="3" type="ORF">IRI77_01185</name>
</gene>
<dbReference type="KEGG" id="pfer:IRI77_01185"/>
<evidence type="ECO:0000259" key="1">
    <source>
        <dbReference type="Pfam" id="PF12904"/>
    </source>
</evidence>
<keyword evidence="4" id="KW-1185">Reference proteome</keyword>
<organism evidence="3 4">
    <name type="scientific">Paludibaculum fermentans</name>
    <dbReference type="NCBI Taxonomy" id="1473598"/>
    <lineage>
        <taxon>Bacteria</taxon>
        <taxon>Pseudomonadati</taxon>
        <taxon>Acidobacteriota</taxon>
        <taxon>Terriglobia</taxon>
        <taxon>Bryobacterales</taxon>
        <taxon>Bryobacteraceae</taxon>
        <taxon>Paludibaculum</taxon>
    </lineage>
</organism>
<reference evidence="3 4" key="1">
    <citation type="submission" date="2020-10" db="EMBL/GenBank/DDBJ databases">
        <title>Complete genome sequence of Paludibaculum fermentans P105T, a facultatively anaerobic acidobacterium capable of dissimilatory Fe(III) reduction.</title>
        <authorList>
            <person name="Dedysh S.N."/>
            <person name="Beletsky A.V."/>
            <person name="Kulichevskaya I.S."/>
            <person name="Mardanov A.V."/>
            <person name="Ravin N.V."/>
        </authorList>
    </citation>
    <scope>NUCLEOTIDE SEQUENCE [LARGE SCALE GENOMIC DNA]</scope>
    <source>
        <strain evidence="3 4">P105</strain>
    </source>
</reference>
<dbReference type="InterPro" id="IPR024749">
    <property type="entry name" value="Collagen-bd_put"/>
</dbReference>
<dbReference type="EMBL" id="CP063849">
    <property type="protein sequence ID" value="QOY88604.1"/>
    <property type="molecule type" value="Genomic_DNA"/>
</dbReference>
<dbReference type="InterPro" id="IPR032260">
    <property type="entry name" value="DUF5060"/>
</dbReference>